<accession>A0A1E7F6T8</accession>
<feature type="compositionally biased region" description="Gly residues" evidence="1">
    <location>
        <begin position="73"/>
        <end position="84"/>
    </location>
</feature>
<gene>
    <name evidence="2" type="ORF">FRACYDRAFT_242220</name>
</gene>
<reference evidence="2 3" key="1">
    <citation type="submission" date="2016-09" db="EMBL/GenBank/DDBJ databases">
        <title>Extensive genetic diversity and differential bi-allelic expression allows diatom success in the polar Southern Ocean.</title>
        <authorList>
            <consortium name="DOE Joint Genome Institute"/>
            <person name="Mock T."/>
            <person name="Otillar R.P."/>
            <person name="Strauss J."/>
            <person name="Dupont C."/>
            <person name="Frickenhaus S."/>
            <person name="Maumus F."/>
            <person name="Mcmullan M."/>
            <person name="Sanges R."/>
            <person name="Schmutz J."/>
            <person name="Toseland A."/>
            <person name="Valas R."/>
            <person name="Veluchamy A."/>
            <person name="Ward B.J."/>
            <person name="Allen A."/>
            <person name="Barry K."/>
            <person name="Falciatore A."/>
            <person name="Ferrante M."/>
            <person name="Fortunato A.E."/>
            <person name="Gloeckner G."/>
            <person name="Gruber A."/>
            <person name="Hipkin R."/>
            <person name="Janech M."/>
            <person name="Kroth P."/>
            <person name="Leese F."/>
            <person name="Lindquist E."/>
            <person name="Lyon B.R."/>
            <person name="Martin J."/>
            <person name="Mayer C."/>
            <person name="Parker M."/>
            <person name="Quesneville H."/>
            <person name="Raymond J."/>
            <person name="Uhlig C."/>
            <person name="Valentin K.U."/>
            <person name="Worden A.Z."/>
            <person name="Armbrust E.V."/>
            <person name="Bowler C."/>
            <person name="Green B."/>
            <person name="Moulton V."/>
            <person name="Van Oosterhout C."/>
            <person name="Grigoriev I."/>
        </authorList>
    </citation>
    <scope>NUCLEOTIDE SEQUENCE [LARGE SCALE GENOMIC DNA]</scope>
    <source>
        <strain evidence="2 3">CCMP1102</strain>
    </source>
</reference>
<protein>
    <submittedName>
        <fullName evidence="2">Uncharacterized protein</fullName>
    </submittedName>
</protein>
<sequence>MRKYNNDETGTQKCTTIRSDIRVRDRLGPYNSDENINGSMNENNNRRYLYEKPNSCSVPFISPASSFSVPGRYSGGGGGGGGGSSRAMQYQYQWQEQDKSDSINNSNEDEEGGPWGHFVDL</sequence>
<dbReference type="EMBL" id="KV784361">
    <property type="protein sequence ID" value="OEU13867.1"/>
    <property type="molecule type" value="Genomic_DNA"/>
</dbReference>
<keyword evidence="3" id="KW-1185">Reference proteome</keyword>
<dbReference type="Proteomes" id="UP000095751">
    <property type="component" value="Unassembled WGS sequence"/>
</dbReference>
<dbReference type="InParanoid" id="A0A1E7F6T8"/>
<feature type="compositionally biased region" description="Polar residues" evidence="1">
    <location>
        <begin position="86"/>
        <end position="95"/>
    </location>
</feature>
<dbReference type="KEGG" id="fcy:FRACYDRAFT_242220"/>
<evidence type="ECO:0000313" key="2">
    <source>
        <dbReference type="EMBL" id="OEU13867.1"/>
    </source>
</evidence>
<evidence type="ECO:0000256" key="1">
    <source>
        <dbReference type="SAM" id="MobiDB-lite"/>
    </source>
</evidence>
<feature type="region of interest" description="Disordered" evidence="1">
    <location>
        <begin position="67"/>
        <end position="121"/>
    </location>
</feature>
<organism evidence="2 3">
    <name type="scientific">Fragilariopsis cylindrus CCMP1102</name>
    <dbReference type="NCBI Taxonomy" id="635003"/>
    <lineage>
        <taxon>Eukaryota</taxon>
        <taxon>Sar</taxon>
        <taxon>Stramenopiles</taxon>
        <taxon>Ochrophyta</taxon>
        <taxon>Bacillariophyta</taxon>
        <taxon>Bacillariophyceae</taxon>
        <taxon>Bacillariophycidae</taxon>
        <taxon>Bacillariales</taxon>
        <taxon>Bacillariaceae</taxon>
        <taxon>Fragilariopsis</taxon>
    </lineage>
</organism>
<proteinExistence type="predicted"/>
<evidence type="ECO:0000313" key="3">
    <source>
        <dbReference type="Proteomes" id="UP000095751"/>
    </source>
</evidence>
<dbReference type="AlphaFoldDB" id="A0A1E7F6T8"/>
<name>A0A1E7F6T8_9STRA</name>